<evidence type="ECO:0000256" key="1">
    <source>
        <dbReference type="SAM" id="Phobius"/>
    </source>
</evidence>
<name>A0A9P7VZ28_9AGAR</name>
<keyword evidence="1" id="KW-0472">Membrane</keyword>
<dbReference type="EMBL" id="MU250527">
    <property type="protein sequence ID" value="KAG7449818.1"/>
    <property type="molecule type" value="Genomic_DNA"/>
</dbReference>
<dbReference type="AlphaFoldDB" id="A0A9P7VZ28"/>
<reference evidence="2" key="1">
    <citation type="submission" date="2020-11" db="EMBL/GenBank/DDBJ databases">
        <title>Adaptations for nitrogen fixation in a non-lichenized fungal sporocarp promotes dispersal by wood-feeding termites.</title>
        <authorList>
            <consortium name="DOE Joint Genome Institute"/>
            <person name="Koch R.A."/>
            <person name="Yoon G."/>
            <person name="Arayal U."/>
            <person name="Lail K."/>
            <person name="Amirebrahimi M."/>
            <person name="Labutti K."/>
            <person name="Lipzen A."/>
            <person name="Riley R."/>
            <person name="Barry K."/>
            <person name="Henrissat B."/>
            <person name="Grigoriev I.V."/>
            <person name="Herr J.R."/>
            <person name="Aime M.C."/>
        </authorList>
    </citation>
    <scope>NUCLEOTIDE SEQUENCE</scope>
    <source>
        <strain evidence="2">MCA 3950</strain>
    </source>
</reference>
<proteinExistence type="predicted"/>
<evidence type="ECO:0000313" key="3">
    <source>
        <dbReference type="Proteomes" id="UP000812287"/>
    </source>
</evidence>
<dbReference type="Proteomes" id="UP000812287">
    <property type="component" value="Unassembled WGS sequence"/>
</dbReference>
<dbReference type="GeneID" id="66099104"/>
<gene>
    <name evidence="2" type="ORF">BT62DRAFT_1002131</name>
</gene>
<feature type="transmembrane region" description="Helical" evidence="1">
    <location>
        <begin position="15"/>
        <end position="36"/>
    </location>
</feature>
<evidence type="ECO:0000313" key="2">
    <source>
        <dbReference type="EMBL" id="KAG7449818.1"/>
    </source>
</evidence>
<organism evidence="2 3">
    <name type="scientific">Guyanagaster necrorhizus</name>
    <dbReference type="NCBI Taxonomy" id="856835"/>
    <lineage>
        <taxon>Eukaryota</taxon>
        <taxon>Fungi</taxon>
        <taxon>Dikarya</taxon>
        <taxon>Basidiomycota</taxon>
        <taxon>Agaricomycotina</taxon>
        <taxon>Agaricomycetes</taxon>
        <taxon>Agaricomycetidae</taxon>
        <taxon>Agaricales</taxon>
        <taxon>Marasmiineae</taxon>
        <taxon>Physalacriaceae</taxon>
        <taxon>Guyanagaster</taxon>
    </lineage>
</organism>
<keyword evidence="1" id="KW-0812">Transmembrane</keyword>
<sequence>MPYHHRFFSPRWDHAYGWGFATSGFYPALMMISWLIRGYELEIFTGLLTDIPHSTSRPQNQSLLLVRGRRLVLCVPGPQIGGAYLDDLASEMPFANAIPPSPGTISRQDSPLTAW</sequence>
<keyword evidence="3" id="KW-1185">Reference proteome</keyword>
<comment type="caution">
    <text evidence="2">The sequence shown here is derived from an EMBL/GenBank/DDBJ whole genome shotgun (WGS) entry which is preliminary data.</text>
</comment>
<protein>
    <submittedName>
        <fullName evidence="2">Uncharacterized protein</fullName>
    </submittedName>
</protein>
<accession>A0A9P7VZ28</accession>
<dbReference type="RefSeq" id="XP_043043318.1">
    <property type="nucleotide sequence ID" value="XM_043176817.1"/>
</dbReference>
<keyword evidence="1" id="KW-1133">Transmembrane helix</keyword>